<dbReference type="SMART" id="SM00054">
    <property type="entry name" value="EFh"/>
    <property type="match status" value="2"/>
</dbReference>
<keyword evidence="4 11" id="KW-0812">Transmembrane</keyword>
<dbReference type="Pfam" id="PF00153">
    <property type="entry name" value="Mito_carr"/>
    <property type="match status" value="3"/>
</dbReference>
<evidence type="ECO:0000259" key="14">
    <source>
        <dbReference type="PROSITE" id="PS50222"/>
    </source>
</evidence>
<dbReference type="InterPro" id="IPR023395">
    <property type="entry name" value="MCP_dom_sf"/>
</dbReference>
<evidence type="ECO:0000256" key="10">
    <source>
        <dbReference type="ARBA" id="ARBA00023136"/>
    </source>
</evidence>
<keyword evidence="6" id="KW-0999">Mitochondrion inner membrane</keyword>
<comment type="similarity">
    <text evidence="2 12">Belongs to the mitochondrial carrier (TC 2.A.29) family.</text>
</comment>
<dbReference type="InterPro" id="IPR002048">
    <property type="entry name" value="EF_hand_dom"/>
</dbReference>
<feature type="region of interest" description="Disordered" evidence="13">
    <location>
        <begin position="61"/>
        <end position="85"/>
    </location>
</feature>
<evidence type="ECO:0000256" key="13">
    <source>
        <dbReference type="SAM" id="MobiDB-lite"/>
    </source>
</evidence>
<dbReference type="Gene3D" id="1.50.40.10">
    <property type="entry name" value="Mitochondrial carrier domain"/>
    <property type="match status" value="1"/>
</dbReference>
<accession>A0ABR4N5Y9</accession>
<name>A0ABR4N5Y9_9FUNG</name>
<dbReference type="Pfam" id="PF13499">
    <property type="entry name" value="EF-hand_7"/>
    <property type="match status" value="1"/>
</dbReference>
<proteinExistence type="inferred from homology"/>
<comment type="subcellular location">
    <subcellularLocation>
        <location evidence="1">Mitochondrion inner membrane</location>
        <topology evidence="1">Multi-pass membrane protein</topology>
    </subcellularLocation>
</comment>
<dbReference type="PROSITE" id="PS50920">
    <property type="entry name" value="SOLCAR"/>
    <property type="match status" value="3"/>
</dbReference>
<evidence type="ECO:0000256" key="2">
    <source>
        <dbReference type="ARBA" id="ARBA00006375"/>
    </source>
</evidence>
<feature type="domain" description="EF-hand" evidence="14">
    <location>
        <begin position="341"/>
        <end position="376"/>
    </location>
</feature>
<sequence>MSVIASAPAVDVPGLYPAGHPRTVGQIEGFALSAIAPALAVIFTNPFDTIKVRLQLQGESPSARPTAANASSAANAQPSGAKPAPKVYRNSLDAFAKILKNEGMRGLQKGLTPAILREGSKNLFRLGMYDPIMSVLHDPAEGSAPGWKRMVAGSICGAMGAVSCNPFELVKTRLQSSSAKALAVGHQHNYAGVWDALRSIMQREGFAGLYRGSMLSMVRSIVGSGTNLSAYSLMKEYLLVEQKWPDNAFLDMACGLASGIVSCIFMNPIDVTRTRFYNQPYVNGKGVLYSSGVDAVRKIATNEGPAAFYKGFITHFLRIGPHFCLTFVFLGVLRRSLAGLYADMDAREAFQSLDRDGDGVLDEHEVELAVQRIIPNDDEKATAYYAQRIIEKADHDHDHLISFSEFRDMESEVKAIVKERKRQ</sequence>
<evidence type="ECO:0000256" key="6">
    <source>
        <dbReference type="ARBA" id="ARBA00022792"/>
    </source>
</evidence>
<evidence type="ECO:0000256" key="5">
    <source>
        <dbReference type="ARBA" id="ARBA00022737"/>
    </source>
</evidence>
<dbReference type="PANTHER" id="PTHR45928">
    <property type="entry name" value="RE38146P"/>
    <property type="match status" value="1"/>
</dbReference>
<feature type="repeat" description="Solcar" evidence="11">
    <location>
        <begin position="246"/>
        <end position="336"/>
    </location>
</feature>
<evidence type="ECO:0000256" key="9">
    <source>
        <dbReference type="ARBA" id="ARBA00023128"/>
    </source>
</evidence>
<keyword evidence="7" id="KW-0106">Calcium</keyword>
<organism evidence="15 16">
    <name type="scientific">Polyrhizophydium stewartii</name>
    <dbReference type="NCBI Taxonomy" id="2732419"/>
    <lineage>
        <taxon>Eukaryota</taxon>
        <taxon>Fungi</taxon>
        <taxon>Fungi incertae sedis</taxon>
        <taxon>Chytridiomycota</taxon>
        <taxon>Chytridiomycota incertae sedis</taxon>
        <taxon>Chytridiomycetes</taxon>
        <taxon>Rhizophydiales</taxon>
        <taxon>Rhizophydiales incertae sedis</taxon>
        <taxon>Polyrhizophydium</taxon>
    </lineage>
</organism>
<dbReference type="Proteomes" id="UP001527925">
    <property type="component" value="Unassembled WGS sequence"/>
</dbReference>
<keyword evidence="3 12" id="KW-0813">Transport</keyword>
<dbReference type="PROSITE" id="PS50222">
    <property type="entry name" value="EF_HAND_2"/>
    <property type="match status" value="1"/>
</dbReference>
<evidence type="ECO:0000313" key="16">
    <source>
        <dbReference type="Proteomes" id="UP001527925"/>
    </source>
</evidence>
<keyword evidence="16" id="KW-1185">Reference proteome</keyword>
<dbReference type="InterPro" id="IPR051508">
    <property type="entry name" value="Mito_Carrier_Antiporter"/>
</dbReference>
<feature type="compositionally biased region" description="Low complexity" evidence="13">
    <location>
        <begin position="61"/>
        <end position="81"/>
    </location>
</feature>
<comment type="caution">
    <text evidence="15">The sequence shown here is derived from an EMBL/GenBank/DDBJ whole genome shotgun (WGS) entry which is preliminary data.</text>
</comment>
<dbReference type="Gene3D" id="1.10.238.10">
    <property type="entry name" value="EF-hand"/>
    <property type="match status" value="1"/>
</dbReference>
<feature type="repeat" description="Solcar" evidence="11">
    <location>
        <begin position="144"/>
        <end position="237"/>
    </location>
</feature>
<dbReference type="SUPFAM" id="SSF103506">
    <property type="entry name" value="Mitochondrial carrier"/>
    <property type="match status" value="1"/>
</dbReference>
<dbReference type="EMBL" id="JADGIZ020000028">
    <property type="protein sequence ID" value="KAL2914946.1"/>
    <property type="molecule type" value="Genomic_DNA"/>
</dbReference>
<keyword evidence="10 11" id="KW-0472">Membrane</keyword>
<dbReference type="InterPro" id="IPR018247">
    <property type="entry name" value="EF_Hand_1_Ca_BS"/>
</dbReference>
<dbReference type="InterPro" id="IPR018108">
    <property type="entry name" value="MCP_transmembrane"/>
</dbReference>
<evidence type="ECO:0000256" key="7">
    <source>
        <dbReference type="ARBA" id="ARBA00022837"/>
    </source>
</evidence>
<dbReference type="InterPro" id="IPR011992">
    <property type="entry name" value="EF-hand-dom_pair"/>
</dbReference>
<gene>
    <name evidence="15" type="ORF">HK105_205489</name>
</gene>
<protein>
    <recommendedName>
        <fullName evidence="14">EF-hand domain-containing protein</fullName>
    </recommendedName>
</protein>
<dbReference type="PROSITE" id="PS00018">
    <property type="entry name" value="EF_HAND_1"/>
    <property type="match status" value="2"/>
</dbReference>
<evidence type="ECO:0000256" key="3">
    <source>
        <dbReference type="ARBA" id="ARBA00022448"/>
    </source>
</evidence>
<reference evidence="15 16" key="1">
    <citation type="submission" date="2023-09" db="EMBL/GenBank/DDBJ databases">
        <title>Pangenome analysis of Batrachochytrium dendrobatidis and related Chytrids.</title>
        <authorList>
            <person name="Yacoub M.N."/>
            <person name="Stajich J.E."/>
            <person name="James T.Y."/>
        </authorList>
    </citation>
    <scope>NUCLEOTIDE SEQUENCE [LARGE SCALE GENOMIC DNA]</scope>
    <source>
        <strain evidence="15 16">JEL0888</strain>
    </source>
</reference>
<evidence type="ECO:0000256" key="12">
    <source>
        <dbReference type="RuleBase" id="RU000488"/>
    </source>
</evidence>
<keyword evidence="8" id="KW-1133">Transmembrane helix</keyword>
<evidence type="ECO:0000256" key="4">
    <source>
        <dbReference type="ARBA" id="ARBA00022692"/>
    </source>
</evidence>
<evidence type="ECO:0000256" key="8">
    <source>
        <dbReference type="ARBA" id="ARBA00022989"/>
    </source>
</evidence>
<keyword evidence="5" id="KW-0677">Repeat</keyword>
<dbReference type="CDD" id="cd00051">
    <property type="entry name" value="EFh"/>
    <property type="match status" value="1"/>
</dbReference>
<evidence type="ECO:0000256" key="11">
    <source>
        <dbReference type="PROSITE-ProRule" id="PRU00282"/>
    </source>
</evidence>
<feature type="repeat" description="Solcar" evidence="11">
    <location>
        <begin position="24"/>
        <end position="135"/>
    </location>
</feature>
<dbReference type="PANTHER" id="PTHR45928:SF1">
    <property type="entry name" value="RE38146P"/>
    <property type="match status" value="1"/>
</dbReference>
<evidence type="ECO:0000313" key="15">
    <source>
        <dbReference type="EMBL" id="KAL2914946.1"/>
    </source>
</evidence>
<dbReference type="SUPFAM" id="SSF47473">
    <property type="entry name" value="EF-hand"/>
    <property type="match status" value="1"/>
</dbReference>
<evidence type="ECO:0000256" key="1">
    <source>
        <dbReference type="ARBA" id="ARBA00004448"/>
    </source>
</evidence>
<keyword evidence="9" id="KW-0496">Mitochondrion</keyword>